<evidence type="ECO:0000256" key="1">
    <source>
        <dbReference type="SAM" id="MobiDB-lite"/>
    </source>
</evidence>
<keyword evidence="3" id="KW-1185">Reference proteome</keyword>
<evidence type="ECO:0000313" key="3">
    <source>
        <dbReference type="Proteomes" id="UP001315278"/>
    </source>
</evidence>
<organism evidence="2 3">
    <name type="scientific">Bradyrhizobium jicamae</name>
    <dbReference type="NCBI Taxonomy" id="280332"/>
    <lineage>
        <taxon>Bacteria</taxon>
        <taxon>Pseudomonadati</taxon>
        <taxon>Pseudomonadota</taxon>
        <taxon>Alphaproteobacteria</taxon>
        <taxon>Hyphomicrobiales</taxon>
        <taxon>Nitrobacteraceae</taxon>
        <taxon>Bradyrhizobium</taxon>
    </lineage>
</organism>
<accession>A0ABS5FLI5</accession>
<sequence>MSTGRTPSIKQVCEKIIAQGGMISAVGGNIEDLTKANADPNTDRRGKQGKRRTRFEIDPERSEVIPSADGSIFADHTITNAGTLRARYYEAVEIAKADRRAWWFWRTCCRQLLDFPTKQPPARR</sequence>
<dbReference type="Proteomes" id="UP001315278">
    <property type="component" value="Unassembled WGS sequence"/>
</dbReference>
<proteinExistence type="predicted"/>
<dbReference type="EMBL" id="JAFCJH010000019">
    <property type="protein sequence ID" value="MBR0797630.1"/>
    <property type="molecule type" value="Genomic_DNA"/>
</dbReference>
<protein>
    <submittedName>
        <fullName evidence="2">Uncharacterized protein</fullName>
    </submittedName>
</protein>
<comment type="caution">
    <text evidence="2">The sequence shown here is derived from an EMBL/GenBank/DDBJ whole genome shotgun (WGS) entry which is preliminary data.</text>
</comment>
<feature type="region of interest" description="Disordered" evidence="1">
    <location>
        <begin position="33"/>
        <end position="54"/>
    </location>
</feature>
<evidence type="ECO:0000313" key="2">
    <source>
        <dbReference type="EMBL" id="MBR0797630.1"/>
    </source>
</evidence>
<reference evidence="3" key="1">
    <citation type="journal article" date="2021" name="ISME J.">
        <title>Evolutionary origin and ecological implication of a unique nif island in free-living Bradyrhizobium lineages.</title>
        <authorList>
            <person name="Tao J."/>
        </authorList>
    </citation>
    <scope>NUCLEOTIDE SEQUENCE [LARGE SCALE GENOMIC DNA]</scope>
    <source>
        <strain evidence="3">SZCCT0434</strain>
    </source>
</reference>
<name>A0ABS5FLI5_9BRAD</name>
<gene>
    <name evidence="2" type="ORF">JQ615_19785</name>
</gene>